<dbReference type="SUPFAM" id="SSF48264">
    <property type="entry name" value="Cytochrome P450"/>
    <property type="match status" value="1"/>
</dbReference>
<dbReference type="InterPro" id="IPR001128">
    <property type="entry name" value="Cyt_P450"/>
</dbReference>
<feature type="region of interest" description="Disordered" evidence="7">
    <location>
        <begin position="442"/>
        <end position="466"/>
    </location>
</feature>
<evidence type="ECO:0008006" key="11">
    <source>
        <dbReference type="Google" id="ProtNLM"/>
    </source>
</evidence>
<dbReference type="InterPro" id="IPR017972">
    <property type="entry name" value="Cyt_P450_CS"/>
</dbReference>
<evidence type="ECO:0000313" key="10">
    <source>
        <dbReference type="Proteomes" id="UP001305414"/>
    </source>
</evidence>
<dbReference type="EMBL" id="JAWHQM010000005">
    <property type="protein sequence ID" value="KAK5627390.1"/>
    <property type="molecule type" value="Genomic_DNA"/>
</dbReference>
<keyword evidence="4 5" id="KW-0408">Iron</keyword>
<evidence type="ECO:0000256" key="3">
    <source>
        <dbReference type="ARBA" id="ARBA00023002"/>
    </source>
</evidence>
<dbReference type="GO" id="GO:0004497">
    <property type="term" value="F:monooxygenase activity"/>
    <property type="evidence" value="ECO:0007669"/>
    <property type="project" value="UniProtKB-KW"/>
</dbReference>
<dbReference type="GO" id="GO:0016705">
    <property type="term" value="F:oxidoreductase activity, acting on paired donors, with incorporation or reduction of molecular oxygen"/>
    <property type="evidence" value="ECO:0007669"/>
    <property type="project" value="InterPro"/>
</dbReference>
<dbReference type="Gene3D" id="1.10.630.10">
    <property type="entry name" value="Cytochrome P450"/>
    <property type="match status" value="1"/>
</dbReference>
<dbReference type="PROSITE" id="PS00086">
    <property type="entry name" value="CYTOCHROME_P450"/>
    <property type="match status" value="1"/>
</dbReference>
<dbReference type="PANTHER" id="PTHR46300">
    <property type="entry name" value="P450, PUTATIVE (EUROFUNG)-RELATED-RELATED"/>
    <property type="match status" value="1"/>
</dbReference>
<reference evidence="9 10" key="1">
    <citation type="submission" date="2023-10" db="EMBL/GenBank/DDBJ databases">
        <title>Draft genome sequence of Xylaria bambusicola isolate GMP-LS, the root and basal stem rot pathogen of sugarcane in Indonesia.</title>
        <authorList>
            <person name="Selvaraj P."/>
            <person name="Muralishankar V."/>
            <person name="Muruganantham S."/>
            <person name="Sp S."/>
            <person name="Haryani S."/>
            <person name="Lau K.J.X."/>
            <person name="Naqvi N.I."/>
        </authorList>
    </citation>
    <scope>NUCLEOTIDE SEQUENCE [LARGE SCALE GENOMIC DNA]</scope>
    <source>
        <strain evidence="9">GMP-LS</strain>
    </source>
</reference>
<name>A0AAN7U7F6_9PEZI</name>
<keyword evidence="5 6" id="KW-0349">Heme</keyword>
<dbReference type="GO" id="GO:0005506">
    <property type="term" value="F:iron ion binding"/>
    <property type="evidence" value="ECO:0007669"/>
    <property type="project" value="InterPro"/>
</dbReference>
<comment type="similarity">
    <text evidence="1 6">Belongs to the cytochrome P450 family.</text>
</comment>
<evidence type="ECO:0000256" key="5">
    <source>
        <dbReference type="PIRSR" id="PIRSR602401-1"/>
    </source>
</evidence>
<keyword evidence="3 6" id="KW-0560">Oxidoreductase</keyword>
<dbReference type="InterPro" id="IPR002401">
    <property type="entry name" value="Cyt_P450_E_grp-I"/>
</dbReference>
<organism evidence="9 10">
    <name type="scientific">Xylaria bambusicola</name>
    <dbReference type="NCBI Taxonomy" id="326684"/>
    <lineage>
        <taxon>Eukaryota</taxon>
        <taxon>Fungi</taxon>
        <taxon>Dikarya</taxon>
        <taxon>Ascomycota</taxon>
        <taxon>Pezizomycotina</taxon>
        <taxon>Sordariomycetes</taxon>
        <taxon>Xylariomycetidae</taxon>
        <taxon>Xylariales</taxon>
        <taxon>Xylariaceae</taxon>
        <taxon>Xylaria</taxon>
    </lineage>
</organism>
<dbReference type="InterPro" id="IPR036396">
    <property type="entry name" value="Cyt_P450_sf"/>
</dbReference>
<feature type="chain" id="PRO_5043023281" description="Cytochrome P450" evidence="8">
    <location>
        <begin position="18"/>
        <end position="554"/>
    </location>
</feature>
<evidence type="ECO:0000256" key="2">
    <source>
        <dbReference type="ARBA" id="ARBA00022723"/>
    </source>
</evidence>
<keyword evidence="2 5" id="KW-0479">Metal-binding</keyword>
<comment type="caution">
    <text evidence="9">The sequence shown here is derived from an EMBL/GenBank/DDBJ whole genome shotgun (WGS) entry which is preliminary data.</text>
</comment>
<feature type="binding site" description="axial binding residue" evidence="5">
    <location>
        <position position="469"/>
    </location>
    <ligand>
        <name>heme</name>
        <dbReference type="ChEBI" id="CHEBI:30413"/>
    </ligand>
    <ligandPart>
        <name>Fe</name>
        <dbReference type="ChEBI" id="CHEBI:18248"/>
    </ligandPart>
</feature>
<dbReference type="Proteomes" id="UP001305414">
    <property type="component" value="Unassembled WGS sequence"/>
</dbReference>
<feature type="signal peptide" evidence="8">
    <location>
        <begin position="1"/>
        <end position="17"/>
    </location>
</feature>
<dbReference type="AlphaFoldDB" id="A0AAN7U7F6"/>
<comment type="cofactor">
    <cofactor evidence="5">
        <name>heme</name>
        <dbReference type="ChEBI" id="CHEBI:30413"/>
    </cofactor>
</comment>
<proteinExistence type="inferred from homology"/>
<evidence type="ECO:0000256" key="7">
    <source>
        <dbReference type="SAM" id="MobiDB-lite"/>
    </source>
</evidence>
<dbReference type="GO" id="GO:0020037">
    <property type="term" value="F:heme binding"/>
    <property type="evidence" value="ECO:0007669"/>
    <property type="project" value="InterPro"/>
</dbReference>
<dbReference type="CDD" id="cd11065">
    <property type="entry name" value="CYP64-like"/>
    <property type="match status" value="1"/>
</dbReference>
<dbReference type="InterPro" id="IPR050364">
    <property type="entry name" value="Cytochrome_P450_fung"/>
</dbReference>
<keyword evidence="8" id="KW-0732">Signal</keyword>
<gene>
    <name evidence="9" type="ORF">RRF57_003105</name>
</gene>
<dbReference type="PANTHER" id="PTHR46300:SF5">
    <property type="entry name" value="CYTOCHROME P450"/>
    <property type="match status" value="1"/>
</dbReference>
<evidence type="ECO:0000256" key="6">
    <source>
        <dbReference type="RuleBase" id="RU000461"/>
    </source>
</evidence>
<dbReference type="PRINTS" id="PR00385">
    <property type="entry name" value="P450"/>
</dbReference>
<evidence type="ECO:0000256" key="8">
    <source>
        <dbReference type="SAM" id="SignalP"/>
    </source>
</evidence>
<accession>A0AAN7U7F6</accession>
<keyword evidence="6" id="KW-0503">Monooxygenase</keyword>
<evidence type="ECO:0000256" key="4">
    <source>
        <dbReference type="ARBA" id="ARBA00023004"/>
    </source>
</evidence>
<sequence>MLLIVATICTFIFLVAQRRIQRGNRHLPLPPGPPGEPLVGHLRVIPFEHPEFQYSRWAKEYNTEIREWYQSRTKTHGLLINNTKVHFNVLGRSIIILDTIEVAHELLDKRGAKYADRPRFVLFEVMGWGVTLTFLRWSRRFLLHRKLLQSSFTQSACKNYRPIQMGEARRAIRAIINDPDNWQAHLRQFSTASILRIGFGIEIQEKDDPFIKMTLDVEEATGQGGVPAGSIVDFFPMLRYLPNGASCISKLFRPLAHARRTRQYIQQLHDAPWESVEPSIRAGEQKPSFVHTHFGQYLANEDTGKLNEATIEDLKGMSAAISIAGGNTTWSTIIVCILGLLINPEALAKARAELENVIGVDKDGDLLRLPTFEDRPRLKYLANVLYETTRWQPLSPLGVPHATLADDEYKGYRIPAGSVVYPNVRAMSRDMRHYSFPEEFRPERYEPTDKGGRGEPTPEGPFGFGRRRCPGEHLAMSGVYIMMSTLIATMDINCPTDADGNKIKPKVRFSDGLSGIPDTFCCRITPRSLRSEELLLISSANIMTNLPNTRRDNM</sequence>
<dbReference type="Pfam" id="PF00067">
    <property type="entry name" value="p450"/>
    <property type="match status" value="1"/>
</dbReference>
<dbReference type="PRINTS" id="PR00463">
    <property type="entry name" value="EP450I"/>
</dbReference>
<feature type="compositionally biased region" description="Basic and acidic residues" evidence="7">
    <location>
        <begin position="442"/>
        <end position="453"/>
    </location>
</feature>
<evidence type="ECO:0000256" key="1">
    <source>
        <dbReference type="ARBA" id="ARBA00010617"/>
    </source>
</evidence>
<evidence type="ECO:0000313" key="9">
    <source>
        <dbReference type="EMBL" id="KAK5627390.1"/>
    </source>
</evidence>
<keyword evidence="10" id="KW-1185">Reference proteome</keyword>
<protein>
    <recommendedName>
        <fullName evidence="11">Cytochrome P450</fullName>
    </recommendedName>
</protein>